<keyword evidence="10" id="KW-0966">Cell projection</keyword>
<dbReference type="PANTHER" id="PTHR30435">
    <property type="entry name" value="FLAGELLAR PROTEIN"/>
    <property type="match status" value="1"/>
</dbReference>
<dbReference type="Proteomes" id="UP000028252">
    <property type="component" value="Unassembled WGS sequence"/>
</dbReference>
<dbReference type="SUPFAM" id="SSF117143">
    <property type="entry name" value="Flagellar hook protein flgE"/>
    <property type="match status" value="1"/>
</dbReference>
<keyword evidence="3 6" id="KW-0975">Bacterial flagellum</keyword>
<accession>A0A081G0M2</accession>
<comment type="subcellular location">
    <subcellularLocation>
        <location evidence="1 6">Bacterial flagellum basal body</location>
    </subcellularLocation>
</comment>
<dbReference type="eggNOG" id="COG4787">
    <property type="taxonomic scope" value="Bacteria"/>
</dbReference>
<keyword evidence="10" id="KW-0282">Flagellum</keyword>
<dbReference type="PATRIC" id="fig|1232683.4.peg.1553"/>
<dbReference type="InterPro" id="IPR001444">
    <property type="entry name" value="Flag_bb_rod_N"/>
</dbReference>
<dbReference type="InterPro" id="IPR020013">
    <property type="entry name" value="Flagellar_FlgE/F/G"/>
</dbReference>
<name>A0A081G0M2_9GAMM</name>
<dbReference type="Pfam" id="PF00460">
    <property type="entry name" value="Flg_bb_rod"/>
    <property type="match status" value="1"/>
</dbReference>
<dbReference type="RefSeq" id="WP_036185922.1">
    <property type="nucleotide sequence ID" value="NZ_JMQN01000018.1"/>
</dbReference>
<dbReference type="InterPro" id="IPR012836">
    <property type="entry name" value="FlgF"/>
</dbReference>
<dbReference type="Pfam" id="PF22692">
    <property type="entry name" value="LlgE_F_G_D1"/>
    <property type="match status" value="1"/>
</dbReference>
<dbReference type="InterPro" id="IPR010930">
    <property type="entry name" value="Flg_bb/hook_C_dom"/>
</dbReference>
<dbReference type="GO" id="GO:0071978">
    <property type="term" value="P:bacterial-type flagellum-dependent swarming motility"/>
    <property type="evidence" value="ECO:0007669"/>
    <property type="project" value="TreeGrafter"/>
</dbReference>
<dbReference type="NCBIfam" id="NF009280">
    <property type="entry name" value="PRK12640.1"/>
    <property type="match status" value="1"/>
</dbReference>
<feature type="domain" description="Flagellar basal-body/hook protein C-terminal" evidence="8">
    <location>
        <begin position="197"/>
        <end position="241"/>
    </location>
</feature>
<evidence type="ECO:0000313" key="10">
    <source>
        <dbReference type="EMBL" id="KEA64327.1"/>
    </source>
</evidence>
<evidence type="ECO:0000256" key="3">
    <source>
        <dbReference type="ARBA" id="ARBA00023143"/>
    </source>
</evidence>
<feature type="domain" description="Flagellar basal body rod protein N-terminal" evidence="7">
    <location>
        <begin position="5"/>
        <end position="35"/>
    </location>
</feature>
<proteinExistence type="inferred from homology"/>
<protein>
    <recommendedName>
        <fullName evidence="5 6">Flagellar basal-body rod protein FlgF</fullName>
    </recommendedName>
</protein>
<organism evidence="10 11">
    <name type="scientific">Marinobacterium lacunae</name>
    <dbReference type="NCBI Taxonomy" id="1232683"/>
    <lineage>
        <taxon>Bacteria</taxon>
        <taxon>Pseudomonadati</taxon>
        <taxon>Pseudomonadota</taxon>
        <taxon>Gammaproteobacteria</taxon>
        <taxon>Oceanospirillales</taxon>
        <taxon>Oceanospirillaceae</taxon>
        <taxon>Marinobacterium</taxon>
    </lineage>
</organism>
<dbReference type="InterPro" id="IPR053967">
    <property type="entry name" value="LlgE_F_G-like_D1"/>
</dbReference>
<feature type="domain" description="Flagellar hook protein FlgE/F/G-like D1" evidence="9">
    <location>
        <begin position="81"/>
        <end position="146"/>
    </location>
</feature>
<dbReference type="Pfam" id="PF06429">
    <property type="entry name" value="Flg_bbr_C"/>
    <property type="match status" value="1"/>
</dbReference>
<comment type="similarity">
    <text evidence="2 6">Belongs to the flagella basal body rod proteins family.</text>
</comment>
<evidence type="ECO:0000256" key="2">
    <source>
        <dbReference type="ARBA" id="ARBA00009677"/>
    </source>
</evidence>
<dbReference type="AlphaFoldDB" id="A0A081G0M2"/>
<dbReference type="InterPro" id="IPR037925">
    <property type="entry name" value="FlgE/F/G-like"/>
</dbReference>
<dbReference type="OrthoDB" id="9804559at2"/>
<evidence type="ECO:0000313" key="11">
    <source>
        <dbReference type="Proteomes" id="UP000028252"/>
    </source>
</evidence>
<dbReference type="EMBL" id="JMQN01000018">
    <property type="protein sequence ID" value="KEA64327.1"/>
    <property type="molecule type" value="Genomic_DNA"/>
</dbReference>
<sequence length="246" mass="26138">MDKLLYVSMTGARENMLAQRVHANNLANATTTGFKADLEQARAMRVLGDGYESRVYAMSERPATDTTAATLIQTGRDLDVAINGEGWIAVVGPDGQEAYSRGGELQINAVGQLVTGTGLPVMGNGGLPVVIPPAEKIQIATDGRIVILPLGAESSELAQIDQIKTVRSDAPLFKGEDGLMHADNGQVLEADQSVNVRSGYLESSNVNAVGEMTAIISLSRQFEMQVKMMKTAEENSSAATEILKLS</sequence>
<keyword evidence="10" id="KW-0969">Cilium</keyword>
<keyword evidence="11" id="KW-1185">Reference proteome</keyword>
<dbReference type="STRING" id="1232683.ADIMK_1573"/>
<comment type="caution">
    <text evidence="10">The sequence shown here is derived from an EMBL/GenBank/DDBJ whole genome shotgun (WGS) entry which is preliminary data.</text>
</comment>
<evidence type="ECO:0000259" key="9">
    <source>
        <dbReference type="Pfam" id="PF22692"/>
    </source>
</evidence>
<gene>
    <name evidence="10" type="ORF">ADIMK_1573</name>
</gene>
<comment type="subunit">
    <text evidence="4 6">The basal body constitutes a major portion of the flagellar organelle and consists of five rings (E,L,P,S, and M) mounted on a central rod. The rod consists of about 26 subunits of FlgG in the distal portion, and FlgB, FlgC and FlgF are thought to build up the proximal portion of the rod with about 6 subunits each.</text>
</comment>
<evidence type="ECO:0000256" key="6">
    <source>
        <dbReference type="RuleBase" id="RU362116"/>
    </source>
</evidence>
<dbReference type="NCBIfam" id="TIGR02490">
    <property type="entry name" value="flgF"/>
    <property type="match status" value="1"/>
</dbReference>
<dbReference type="PANTHER" id="PTHR30435:SF18">
    <property type="entry name" value="FLAGELLAR BASAL-BODY ROD PROTEIN FLGF"/>
    <property type="match status" value="1"/>
</dbReference>
<dbReference type="NCBIfam" id="TIGR03506">
    <property type="entry name" value="FlgEFG_subfam"/>
    <property type="match status" value="1"/>
</dbReference>
<evidence type="ECO:0000256" key="1">
    <source>
        <dbReference type="ARBA" id="ARBA00004117"/>
    </source>
</evidence>
<reference evidence="10 11" key="1">
    <citation type="submission" date="2014-04" db="EMBL/GenBank/DDBJ databases">
        <title>Marinobacterium kochiensis sp. nov., isolated from sediment sample collected from Kochi backwaters in Kerala, India.</title>
        <authorList>
            <person name="Singh A."/>
            <person name="Pinnaka A.K."/>
        </authorList>
    </citation>
    <scope>NUCLEOTIDE SEQUENCE [LARGE SCALE GENOMIC DNA]</scope>
    <source>
        <strain evidence="10 11">AK27</strain>
    </source>
</reference>
<evidence type="ECO:0000256" key="5">
    <source>
        <dbReference type="ARBA" id="ARBA00040228"/>
    </source>
</evidence>
<evidence type="ECO:0000256" key="4">
    <source>
        <dbReference type="ARBA" id="ARBA00038560"/>
    </source>
</evidence>
<evidence type="ECO:0000259" key="8">
    <source>
        <dbReference type="Pfam" id="PF06429"/>
    </source>
</evidence>
<dbReference type="GO" id="GO:0030694">
    <property type="term" value="C:bacterial-type flagellum basal body, rod"/>
    <property type="evidence" value="ECO:0007669"/>
    <property type="project" value="UniProtKB-UniRule"/>
</dbReference>
<evidence type="ECO:0000259" key="7">
    <source>
        <dbReference type="Pfam" id="PF00460"/>
    </source>
</evidence>